<gene>
    <name evidence="9" type="ORF">JMJ35_007032</name>
</gene>
<feature type="chain" id="PRO_5041341067" description="Cell wall mannoprotein PIR1-like C-terminal domain-containing protein" evidence="7">
    <location>
        <begin position="18"/>
        <end position="266"/>
    </location>
</feature>
<feature type="domain" description="Cell wall mannoprotein PIR1-like C-terminal" evidence="8">
    <location>
        <begin position="68"/>
        <end position="141"/>
    </location>
</feature>
<dbReference type="Pfam" id="PF22799">
    <property type="entry name" value="PIR1-like_C"/>
    <property type="match status" value="1"/>
</dbReference>
<dbReference type="GO" id="GO:0005199">
    <property type="term" value="F:structural constituent of cell wall"/>
    <property type="evidence" value="ECO:0007669"/>
    <property type="project" value="TreeGrafter"/>
</dbReference>
<dbReference type="InterPro" id="IPR054508">
    <property type="entry name" value="PIR1-like_C"/>
</dbReference>
<dbReference type="InterPro" id="IPR051153">
    <property type="entry name" value="Yeast_CWMannoprotein_PIR"/>
</dbReference>
<feature type="signal peptide" evidence="7">
    <location>
        <begin position="1"/>
        <end position="17"/>
    </location>
</feature>
<comment type="subcellular location">
    <subcellularLocation>
        <location evidence="1">Secreted</location>
        <location evidence="1">Cell wall</location>
    </subcellularLocation>
</comment>
<dbReference type="AlphaFoldDB" id="A0AA39V7M9"/>
<accession>A0AA39V7M9</accession>
<keyword evidence="4 7" id="KW-0732">Signal</keyword>
<evidence type="ECO:0000256" key="2">
    <source>
        <dbReference type="ARBA" id="ARBA00022512"/>
    </source>
</evidence>
<dbReference type="GO" id="GO:0009277">
    <property type="term" value="C:fungal-type cell wall"/>
    <property type="evidence" value="ECO:0007669"/>
    <property type="project" value="TreeGrafter"/>
</dbReference>
<dbReference type="EMBL" id="JAFEKC020000015">
    <property type="protein sequence ID" value="KAK0510600.1"/>
    <property type="molecule type" value="Genomic_DNA"/>
</dbReference>
<keyword evidence="2" id="KW-0134">Cell wall</keyword>
<dbReference type="PANTHER" id="PTHR47254:SF1">
    <property type="entry name" value="CELL WALL MANNOPROTEIN CIS3-RELATED"/>
    <property type="match status" value="1"/>
</dbReference>
<sequence length="266" mass="26557">MQYSTVALLAFVAAASAQSPPGCVSSQSGTFQISPVNITSSSKRDLNIFKRQSEQACDSTPIITLSNGKLTDQDGRTGEIVSNEQFQFDNPTQSGALFTSGWSICSNGTLSIGGSSVFYSCNSGSFNNLYHESVGAQCFPVFIDTIPCVGPSGSASAAPVTSSTPSSTPAASSSPVASSTPVTTSAPVVSSVPTTMAPITMTAPAPFPVAANSTTAATGTAVASTAPTKATTSAPATFTAGSGANMLAAGSKLFAGMVGLVAFAML</sequence>
<keyword evidence="3" id="KW-0964">Secreted</keyword>
<evidence type="ECO:0000259" key="8">
    <source>
        <dbReference type="Pfam" id="PF22799"/>
    </source>
</evidence>
<feature type="region of interest" description="Disordered" evidence="6">
    <location>
        <begin position="154"/>
        <end position="188"/>
    </location>
</feature>
<protein>
    <recommendedName>
        <fullName evidence="8">Cell wall mannoprotein PIR1-like C-terminal domain-containing protein</fullName>
    </recommendedName>
</protein>
<evidence type="ECO:0000313" key="9">
    <source>
        <dbReference type="EMBL" id="KAK0510600.1"/>
    </source>
</evidence>
<evidence type="ECO:0000256" key="3">
    <source>
        <dbReference type="ARBA" id="ARBA00022525"/>
    </source>
</evidence>
<comment type="similarity">
    <text evidence="5">Belongs to the PIR protein family.</text>
</comment>
<evidence type="ECO:0000256" key="7">
    <source>
        <dbReference type="SAM" id="SignalP"/>
    </source>
</evidence>
<proteinExistence type="inferred from homology"/>
<dbReference type="PANTHER" id="PTHR47254">
    <property type="entry name" value="CELL WALL MANNOPROTEIN CIS3-RELATED"/>
    <property type="match status" value="1"/>
</dbReference>
<evidence type="ECO:0000256" key="6">
    <source>
        <dbReference type="SAM" id="MobiDB-lite"/>
    </source>
</evidence>
<evidence type="ECO:0000256" key="5">
    <source>
        <dbReference type="ARBA" id="ARBA00038219"/>
    </source>
</evidence>
<organism evidence="9 10">
    <name type="scientific">Cladonia borealis</name>
    <dbReference type="NCBI Taxonomy" id="184061"/>
    <lineage>
        <taxon>Eukaryota</taxon>
        <taxon>Fungi</taxon>
        <taxon>Dikarya</taxon>
        <taxon>Ascomycota</taxon>
        <taxon>Pezizomycotina</taxon>
        <taxon>Lecanoromycetes</taxon>
        <taxon>OSLEUM clade</taxon>
        <taxon>Lecanoromycetidae</taxon>
        <taxon>Lecanorales</taxon>
        <taxon>Lecanorineae</taxon>
        <taxon>Cladoniaceae</taxon>
        <taxon>Cladonia</taxon>
    </lineage>
</organism>
<dbReference type="Proteomes" id="UP001166286">
    <property type="component" value="Unassembled WGS sequence"/>
</dbReference>
<evidence type="ECO:0000256" key="1">
    <source>
        <dbReference type="ARBA" id="ARBA00004191"/>
    </source>
</evidence>
<keyword evidence="10" id="KW-1185">Reference proteome</keyword>
<name>A0AA39V7M9_9LECA</name>
<reference evidence="9" key="1">
    <citation type="submission" date="2023-03" db="EMBL/GenBank/DDBJ databases">
        <title>Complete genome of Cladonia borealis.</title>
        <authorList>
            <person name="Park H."/>
        </authorList>
    </citation>
    <scope>NUCLEOTIDE SEQUENCE</scope>
    <source>
        <strain evidence="9">ANT050790</strain>
    </source>
</reference>
<dbReference type="GO" id="GO:0031505">
    <property type="term" value="P:fungal-type cell wall organization"/>
    <property type="evidence" value="ECO:0007669"/>
    <property type="project" value="TreeGrafter"/>
</dbReference>
<evidence type="ECO:0000256" key="4">
    <source>
        <dbReference type="ARBA" id="ARBA00022729"/>
    </source>
</evidence>
<evidence type="ECO:0000313" key="10">
    <source>
        <dbReference type="Proteomes" id="UP001166286"/>
    </source>
</evidence>
<comment type="caution">
    <text evidence="9">The sequence shown here is derived from an EMBL/GenBank/DDBJ whole genome shotgun (WGS) entry which is preliminary data.</text>
</comment>